<dbReference type="AlphaFoldDB" id="A0A2M7GB72"/>
<evidence type="ECO:0008006" key="5">
    <source>
        <dbReference type="Google" id="ProtNLM"/>
    </source>
</evidence>
<accession>A0A2M7GB72</accession>
<dbReference type="InterPro" id="IPR011042">
    <property type="entry name" value="6-blade_b-propeller_TolB-like"/>
</dbReference>
<protein>
    <recommendedName>
        <fullName evidence="5">SMP-30/Gluconolactonase/LRE-like region domain-containing protein</fullName>
    </recommendedName>
</protein>
<feature type="repeat" description="NHL" evidence="2">
    <location>
        <begin position="90"/>
        <end position="120"/>
    </location>
</feature>
<dbReference type="EMBL" id="PFFQ01000004">
    <property type="protein sequence ID" value="PIW19424.1"/>
    <property type="molecule type" value="Genomic_DNA"/>
</dbReference>
<name>A0A2M7GB72_9BACT</name>
<evidence type="ECO:0000313" key="4">
    <source>
        <dbReference type="Proteomes" id="UP000231019"/>
    </source>
</evidence>
<evidence type="ECO:0000313" key="3">
    <source>
        <dbReference type="EMBL" id="PIW19424.1"/>
    </source>
</evidence>
<feature type="repeat" description="NHL" evidence="2">
    <location>
        <begin position="144"/>
        <end position="174"/>
    </location>
</feature>
<dbReference type="PROSITE" id="PS51125">
    <property type="entry name" value="NHL"/>
    <property type="match status" value="3"/>
</dbReference>
<dbReference type="Gene3D" id="1.25.10.10">
    <property type="entry name" value="Leucine-rich Repeat Variant"/>
    <property type="match status" value="1"/>
</dbReference>
<dbReference type="Gene3D" id="2.120.10.30">
    <property type="entry name" value="TolB, C-terminal domain"/>
    <property type="match status" value="2"/>
</dbReference>
<evidence type="ECO:0000256" key="1">
    <source>
        <dbReference type="ARBA" id="ARBA00022737"/>
    </source>
</evidence>
<dbReference type="PANTHER" id="PTHR13833:SF71">
    <property type="entry name" value="NHL DOMAIN-CONTAINING PROTEIN"/>
    <property type="match status" value="1"/>
</dbReference>
<dbReference type="InterPro" id="IPR011989">
    <property type="entry name" value="ARM-like"/>
</dbReference>
<dbReference type="SUPFAM" id="SSF48371">
    <property type="entry name" value="ARM repeat"/>
    <property type="match status" value="1"/>
</dbReference>
<gene>
    <name evidence="3" type="ORF">COW36_00885</name>
</gene>
<evidence type="ECO:0000256" key="2">
    <source>
        <dbReference type="PROSITE-ProRule" id="PRU00504"/>
    </source>
</evidence>
<dbReference type="InterPro" id="IPR016024">
    <property type="entry name" value="ARM-type_fold"/>
</dbReference>
<keyword evidence="1" id="KW-0677">Repeat</keyword>
<dbReference type="InterPro" id="IPR001258">
    <property type="entry name" value="NHL_repeat"/>
</dbReference>
<dbReference type="SUPFAM" id="SSF101898">
    <property type="entry name" value="NHL repeat"/>
    <property type="match status" value="1"/>
</dbReference>
<proteinExistence type="predicted"/>
<sequence>MRSKNLPIYAKLGVPAAFRITLPVQEGPYAPIPWPGAPLPQVVQRSAFEVLTVAGRQDQVIARQGLRAFPQRVPVWRSGFRNGKARQALFNKPTGLVVDSQGVLYIADSLNHCIRKLSRQGKVSTLAGNGERGLCDGKGLQARFNHPTGLALNAQGDLYVVDSQNACLRKVSPEGETETLNIPGRPLGGIGCGPDDFVYFTTELNLNHQHYLAVCRLSLAGDSEILVEEAGQFSWKPYRKGDEYKPFNPWFCERENALKPFSLLSGVRSRGDGWLDLALDRQGCLYLLEQRQLIKFSPSGELSLISLRYKPEEAAAFSTEKPAGLALDDQGHLYWVDSQNHCIRRVSPEGWVSTVAGYRNAETPWNEQDQFCRPQGIAIDALGRIFITDTGNWRVCQLIPPEAQWHKRLNTLPWFPGPPLHWKTSEPSSVPKSSWKEGVIAFVSKSMRRSHPVRRSVSEPVVPQAFPARHLQDVLEQGSRSQQLAAVREMLSLMHLPGAPEVKLCKPLFKAVLNHEEISIRALLIRDLCDIIKGPDDALAWLDLLETHRESNRLLRKYLIDVLCYMGQTYLLYGHVVPLLVDFIRDTEQDVVEYAFERLLRIRNAGYESLVDPLVEELTR</sequence>
<reference evidence="3 4" key="1">
    <citation type="submission" date="2017-09" db="EMBL/GenBank/DDBJ databases">
        <title>Depth-based differentiation of microbial function through sediment-hosted aquifers and enrichment of novel symbionts in the deep terrestrial subsurface.</title>
        <authorList>
            <person name="Probst A.J."/>
            <person name="Ladd B."/>
            <person name="Jarett J.K."/>
            <person name="Geller-Mcgrath D.E."/>
            <person name="Sieber C.M."/>
            <person name="Emerson J.B."/>
            <person name="Anantharaman K."/>
            <person name="Thomas B.C."/>
            <person name="Malmstrom R."/>
            <person name="Stieglmeier M."/>
            <person name="Klingl A."/>
            <person name="Woyke T."/>
            <person name="Ryan C.M."/>
            <person name="Banfield J.F."/>
        </authorList>
    </citation>
    <scope>NUCLEOTIDE SEQUENCE [LARGE SCALE GENOMIC DNA]</scope>
    <source>
        <strain evidence="3">CG17_big_fil_post_rev_8_21_14_2_50_48_46</strain>
    </source>
</reference>
<feature type="repeat" description="NHL" evidence="2">
    <location>
        <begin position="370"/>
        <end position="401"/>
    </location>
</feature>
<organism evidence="3 4">
    <name type="scientific">bacterium (Candidatus Blackallbacteria) CG17_big_fil_post_rev_8_21_14_2_50_48_46</name>
    <dbReference type="NCBI Taxonomy" id="2014261"/>
    <lineage>
        <taxon>Bacteria</taxon>
        <taxon>Candidatus Blackallbacteria</taxon>
    </lineage>
</organism>
<dbReference type="PANTHER" id="PTHR13833">
    <property type="match status" value="1"/>
</dbReference>
<comment type="caution">
    <text evidence="3">The sequence shown here is derived from an EMBL/GenBank/DDBJ whole genome shotgun (WGS) entry which is preliminary data.</text>
</comment>
<dbReference type="Proteomes" id="UP000231019">
    <property type="component" value="Unassembled WGS sequence"/>
</dbReference>
<dbReference type="Pfam" id="PF01436">
    <property type="entry name" value="NHL"/>
    <property type="match status" value="3"/>
</dbReference>